<proteinExistence type="predicted"/>
<accession>A0ABW2GJF5</accession>
<dbReference type="Gene3D" id="1.25.40.10">
    <property type="entry name" value="Tetratricopeptide repeat domain"/>
    <property type="match status" value="1"/>
</dbReference>
<dbReference type="Pfam" id="PF04230">
    <property type="entry name" value="PS_pyruv_trans"/>
    <property type="match status" value="1"/>
</dbReference>
<protein>
    <submittedName>
        <fullName evidence="3">Polysaccharide pyruvyl transferase family protein</fullName>
    </submittedName>
</protein>
<dbReference type="SUPFAM" id="SSF48452">
    <property type="entry name" value="TPR-like"/>
    <property type="match status" value="1"/>
</dbReference>
<feature type="region of interest" description="Disordered" evidence="1">
    <location>
        <begin position="1"/>
        <end position="25"/>
    </location>
</feature>
<dbReference type="InterPro" id="IPR011990">
    <property type="entry name" value="TPR-like_helical_dom_sf"/>
</dbReference>
<dbReference type="GO" id="GO:0016740">
    <property type="term" value="F:transferase activity"/>
    <property type="evidence" value="ECO:0007669"/>
    <property type="project" value="UniProtKB-KW"/>
</dbReference>
<evidence type="ECO:0000313" key="4">
    <source>
        <dbReference type="Proteomes" id="UP001596413"/>
    </source>
</evidence>
<evidence type="ECO:0000259" key="2">
    <source>
        <dbReference type="Pfam" id="PF04230"/>
    </source>
</evidence>
<dbReference type="EMBL" id="JBHSZO010000040">
    <property type="protein sequence ID" value="MFC7220730.1"/>
    <property type="molecule type" value="Genomic_DNA"/>
</dbReference>
<sequence>MTPPAQHPVQHAVQHDTRHPAPPRKRRTAFVCRVHAPQGYETLPALLRSLALSNPAVCEDFLVLHAGAPPALDAARPLHPRLHSRPLDADLSGYDTLVELEAHWTLAPELAVQRTPAPAPPLADTDFRAAYFRLKGAKHPELTVHLGLPLLTERPSVDLARTVALALREQGRYEEAVEALSGVLERAGADQPRFHETLGSLLVAVSRYAEAETHLLLATASPEVAPKAFSQLARLAWLRGEEAAAREYAADGLDAEPVNRACRAYFTGEAGGGHPPEEPEHPSPGEQFAHAALYATGQENAGDKLLPEAVRLCVHPDSAPDTGPARWHPVPVHRLFDERALAEVNARRGLVVGGGGLFLPDTMPNGHSAWQWNIPDALLERITVPLAVFAVGYNVFDGQGVFEQDGAPRRARFRRSLATLTERAAFFGLRNHGSVEKVRELLPPHLREKVRYQPCPTTVFRKLLPDWSDPGSGERTDTVHINCAYDRATLRFGQGYGHFLAEMAKAVRALGGLAEVRCAPHTPADERFVHDLRREHGIALPVDPLYDRSNTEVRALFRRTKLVIGMRGHAGMIPFGCGTPILSLVSHPKLGYFLSDIDRPEWGISVHEPRLGALLAERAGALLADHAAAVADVHDRQELLWRLTRENLGALHRDFGPTAPAGAVPGPRLTAEAAPGPAARRPASATGV</sequence>
<feature type="region of interest" description="Disordered" evidence="1">
    <location>
        <begin position="656"/>
        <end position="688"/>
    </location>
</feature>
<gene>
    <name evidence="3" type="ORF">ACFQLX_21595</name>
</gene>
<keyword evidence="4" id="KW-1185">Reference proteome</keyword>
<evidence type="ECO:0000256" key="1">
    <source>
        <dbReference type="SAM" id="MobiDB-lite"/>
    </source>
</evidence>
<reference evidence="4" key="1">
    <citation type="journal article" date="2019" name="Int. J. Syst. Evol. Microbiol.">
        <title>The Global Catalogue of Microorganisms (GCM) 10K type strain sequencing project: providing services to taxonomists for standard genome sequencing and annotation.</title>
        <authorList>
            <consortium name="The Broad Institute Genomics Platform"/>
            <consortium name="The Broad Institute Genome Sequencing Center for Infectious Disease"/>
            <person name="Wu L."/>
            <person name="Ma J."/>
        </authorList>
    </citation>
    <scope>NUCLEOTIDE SEQUENCE [LARGE SCALE GENOMIC DNA]</scope>
    <source>
        <strain evidence="4">CGMCC 1.13681</strain>
    </source>
</reference>
<name>A0ABW2GJF5_9ACTN</name>
<keyword evidence="3" id="KW-0808">Transferase</keyword>
<evidence type="ECO:0000313" key="3">
    <source>
        <dbReference type="EMBL" id="MFC7220730.1"/>
    </source>
</evidence>
<feature type="domain" description="Polysaccharide pyruvyl transferase" evidence="2">
    <location>
        <begin position="350"/>
        <end position="585"/>
    </location>
</feature>
<dbReference type="InterPro" id="IPR007345">
    <property type="entry name" value="Polysacch_pyruvyl_Trfase"/>
</dbReference>
<organism evidence="3 4">
    <name type="scientific">Streptomyces polyrhachis</name>
    <dbReference type="NCBI Taxonomy" id="1282885"/>
    <lineage>
        <taxon>Bacteria</taxon>
        <taxon>Bacillati</taxon>
        <taxon>Actinomycetota</taxon>
        <taxon>Actinomycetes</taxon>
        <taxon>Kitasatosporales</taxon>
        <taxon>Streptomycetaceae</taxon>
        <taxon>Streptomyces</taxon>
    </lineage>
</organism>
<dbReference type="Proteomes" id="UP001596413">
    <property type="component" value="Unassembled WGS sequence"/>
</dbReference>
<dbReference type="RefSeq" id="WP_386417607.1">
    <property type="nucleotide sequence ID" value="NZ_JBHSZO010000040.1"/>
</dbReference>
<comment type="caution">
    <text evidence="3">The sequence shown here is derived from an EMBL/GenBank/DDBJ whole genome shotgun (WGS) entry which is preliminary data.</text>
</comment>